<evidence type="ECO:0000313" key="1">
    <source>
        <dbReference type="EMBL" id="VAX09556.1"/>
    </source>
</evidence>
<proteinExistence type="predicted"/>
<organism evidence="1">
    <name type="scientific">hydrothermal vent metagenome</name>
    <dbReference type="NCBI Taxonomy" id="652676"/>
    <lineage>
        <taxon>unclassified sequences</taxon>
        <taxon>metagenomes</taxon>
        <taxon>ecological metagenomes</taxon>
    </lineage>
</organism>
<gene>
    <name evidence="1" type="ORF">MNBD_GAMMA26-344</name>
</gene>
<dbReference type="InterPro" id="IPR032568">
    <property type="entry name" value="DUF4926"/>
</dbReference>
<reference evidence="1" key="1">
    <citation type="submission" date="2018-06" db="EMBL/GenBank/DDBJ databases">
        <authorList>
            <person name="Zhirakovskaya E."/>
        </authorList>
    </citation>
    <scope>NUCLEOTIDE SEQUENCE</scope>
</reference>
<dbReference type="AlphaFoldDB" id="A0A3B1AU75"/>
<evidence type="ECO:0008006" key="2">
    <source>
        <dbReference type="Google" id="ProtNLM"/>
    </source>
</evidence>
<accession>A0A3B1AU75</accession>
<sequence>MRLKILDTVVLKKDLPKNHLCRGDAGAVVEIYEPNGVEVEFVTGSGKTQALVTLDADDVRPVSGSDILAVRSLDAA</sequence>
<dbReference type="EMBL" id="UOFX01000053">
    <property type="protein sequence ID" value="VAX09556.1"/>
    <property type="molecule type" value="Genomic_DNA"/>
</dbReference>
<dbReference type="Pfam" id="PF16277">
    <property type="entry name" value="DUF4926"/>
    <property type="match status" value="1"/>
</dbReference>
<protein>
    <recommendedName>
        <fullName evidence="2">DUF4926 domain-containing protein</fullName>
    </recommendedName>
</protein>
<name>A0A3B1AU75_9ZZZZ</name>